<dbReference type="PROSITE" id="PS51257">
    <property type="entry name" value="PROKAR_LIPOPROTEIN"/>
    <property type="match status" value="1"/>
</dbReference>
<evidence type="ECO:0000313" key="3">
    <source>
        <dbReference type="EMBL" id="GAA0635170.1"/>
    </source>
</evidence>
<proteinExistence type="predicted"/>
<name>A0ABN1HA50_9ACTN</name>
<protein>
    <recommendedName>
        <fullName evidence="5">Lipoprotein</fullName>
    </recommendedName>
</protein>
<feature type="signal peptide" evidence="2">
    <location>
        <begin position="1"/>
        <end position="22"/>
    </location>
</feature>
<dbReference type="InterPro" id="IPR032290">
    <property type="entry name" value="DUF4839"/>
</dbReference>
<keyword evidence="2" id="KW-0732">Signal</keyword>
<evidence type="ECO:0000256" key="2">
    <source>
        <dbReference type="SAM" id="SignalP"/>
    </source>
</evidence>
<sequence>MKRTWVRAVAVATLVGGLTACADDEEPSTPTPAPTSAATSASPTATATDSPAVTVQNDPTFASVLQATDSCNDEVGAFATAYAGRTIEFDGSVAAMAGGLSIVERTDPDDGQGFYDILVVPGDQGPLTEVGPSFQFHDVTLADLNLVGEKVPDSIGNGDRLHVVAQVGEYTMGCLIRLVPVSTEFR</sequence>
<accession>A0ABN1HA50</accession>
<dbReference type="RefSeq" id="WP_344608886.1">
    <property type="nucleotide sequence ID" value="NZ_BAAAHE010000048.1"/>
</dbReference>
<gene>
    <name evidence="3" type="ORF">GCM10009547_44160</name>
</gene>
<organism evidence="3 4">
    <name type="scientific">Sporichthya brevicatena</name>
    <dbReference type="NCBI Taxonomy" id="171442"/>
    <lineage>
        <taxon>Bacteria</taxon>
        <taxon>Bacillati</taxon>
        <taxon>Actinomycetota</taxon>
        <taxon>Actinomycetes</taxon>
        <taxon>Sporichthyales</taxon>
        <taxon>Sporichthyaceae</taxon>
        <taxon>Sporichthya</taxon>
    </lineage>
</organism>
<feature type="region of interest" description="Disordered" evidence="1">
    <location>
        <begin position="22"/>
        <end position="52"/>
    </location>
</feature>
<evidence type="ECO:0000313" key="4">
    <source>
        <dbReference type="Proteomes" id="UP001500957"/>
    </source>
</evidence>
<evidence type="ECO:0000256" key="1">
    <source>
        <dbReference type="SAM" id="MobiDB-lite"/>
    </source>
</evidence>
<evidence type="ECO:0008006" key="5">
    <source>
        <dbReference type="Google" id="ProtNLM"/>
    </source>
</evidence>
<reference evidence="3 4" key="1">
    <citation type="journal article" date="2019" name="Int. J. Syst. Evol. Microbiol.">
        <title>The Global Catalogue of Microorganisms (GCM) 10K type strain sequencing project: providing services to taxonomists for standard genome sequencing and annotation.</title>
        <authorList>
            <consortium name="The Broad Institute Genomics Platform"/>
            <consortium name="The Broad Institute Genome Sequencing Center for Infectious Disease"/>
            <person name="Wu L."/>
            <person name="Ma J."/>
        </authorList>
    </citation>
    <scope>NUCLEOTIDE SEQUENCE [LARGE SCALE GENOMIC DNA]</scope>
    <source>
        <strain evidence="3 4">JCM 10671</strain>
    </source>
</reference>
<dbReference type="Pfam" id="PF16127">
    <property type="entry name" value="DUF4839"/>
    <property type="match status" value="1"/>
</dbReference>
<feature type="chain" id="PRO_5046058823" description="Lipoprotein" evidence="2">
    <location>
        <begin position="23"/>
        <end position="186"/>
    </location>
</feature>
<keyword evidence="4" id="KW-1185">Reference proteome</keyword>
<feature type="compositionally biased region" description="Low complexity" evidence="1">
    <location>
        <begin position="34"/>
        <end position="52"/>
    </location>
</feature>
<dbReference type="Proteomes" id="UP001500957">
    <property type="component" value="Unassembled WGS sequence"/>
</dbReference>
<comment type="caution">
    <text evidence="3">The sequence shown here is derived from an EMBL/GenBank/DDBJ whole genome shotgun (WGS) entry which is preliminary data.</text>
</comment>
<dbReference type="EMBL" id="BAAAHE010000048">
    <property type="protein sequence ID" value="GAA0635170.1"/>
    <property type="molecule type" value="Genomic_DNA"/>
</dbReference>